<dbReference type="AlphaFoldDB" id="H5SSP5"/>
<sequence length="450" mass="51421">MERLLEDVTDQGWMPEHREAFVRRYDHVIGETILDLMVEYGLLTSRRALRSLRSYIESRLRDQRADEEHPLWELVEEAYMRVYTEIFQKKLVQNYVNGVRAGKVQADFEGYLRGAVHRRFLDVLGAGELSEKELLDAIVDSKRPQTQRQHIAEAKGRFGERVRGYLLGVLSLEDQRSLCAITEYFFERFIPDEYAEVRARLKSGDSALLKLVEAFVHRYGRAPGAELTAYRGQIAPSLPRARRWAALRSDSDSESEGEEERLERAGAVVRAKDPAQGERLLWWDRLLRCRIAAAHELGELRRWLALLEGDAQRDTRLCLACVQLKAESTPEQQDDLRMFLVYYLSNYGTPPLAPPDLTPRSPSLKGRGSSPPSLGEGKGERSREGGQGGRSGEGEVTRETLSLEKIRGRVLSWEQIFTIFGRECNPTRVKQRIRERFESLTSPPAPRHGG</sequence>
<organism evidence="2">
    <name type="scientific">Acetithermum autotrophicum</name>
    <dbReference type="NCBI Taxonomy" id="1446466"/>
    <lineage>
        <taxon>Bacteria</taxon>
        <taxon>Candidatus Bipolaricaulota</taxon>
        <taxon>Candidatus Acetithermum</taxon>
    </lineage>
</organism>
<evidence type="ECO:0000313" key="2">
    <source>
        <dbReference type="EMBL" id="BAL59187.1"/>
    </source>
</evidence>
<dbReference type="EMBL" id="AP011802">
    <property type="protein sequence ID" value="BAL59187.1"/>
    <property type="molecule type" value="Genomic_DNA"/>
</dbReference>
<feature type="region of interest" description="Disordered" evidence="1">
    <location>
        <begin position="351"/>
        <end position="400"/>
    </location>
</feature>
<accession>H5SSP5</accession>
<protein>
    <submittedName>
        <fullName evidence="2">Uncharacterized protein</fullName>
    </submittedName>
</protein>
<evidence type="ECO:0000256" key="1">
    <source>
        <dbReference type="SAM" id="MobiDB-lite"/>
    </source>
</evidence>
<proteinExistence type="predicted"/>
<reference evidence="2" key="2">
    <citation type="journal article" date="2012" name="PLoS ONE">
        <title>A Deeply Branching Thermophilic Bacterium with an Ancient Acetyl-CoA Pathway Dominates a Subsurface Ecosystem.</title>
        <authorList>
            <person name="Takami H."/>
            <person name="Noguchi H."/>
            <person name="Takaki Y."/>
            <person name="Uchiyama I."/>
            <person name="Toyoda A."/>
            <person name="Nishi S."/>
            <person name="Chee G.-J."/>
            <person name="Arai W."/>
            <person name="Nunoura T."/>
            <person name="Itoh T."/>
            <person name="Hattori M."/>
            <person name="Takai K."/>
        </authorList>
    </citation>
    <scope>NUCLEOTIDE SEQUENCE</scope>
</reference>
<reference evidence="2" key="1">
    <citation type="journal article" date="2005" name="Environ. Microbiol.">
        <title>Genetic and functional properties of uncultivated thermophilic crenarchaeotes from a subsurface gold mine as revealed by analysis of genome fragments.</title>
        <authorList>
            <person name="Nunoura T."/>
            <person name="Hirayama H."/>
            <person name="Takami H."/>
            <person name="Oida H."/>
            <person name="Nishi S."/>
            <person name="Shimamura S."/>
            <person name="Suzuki Y."/>
            <person name="Inagaki F."/>
            <person name="Takai K."/>
            <person name="Nealson K.H."/>
            <person name="Horikoshi K."/>
        </authorList>
    </citation>
    <scope>NUCLEOTIDE SEQUENCE</scope>
</reference>
<gene>
    <name evidence="2" type="ORF">HGMM_OP3C342</name>
</gene>
<name>H5SSP5_ACEAU</name>